<dbReference type="InterPro" id="IPR011006">
    <property type="entry name" value="CheY-like_superfamily"/>
</dbReference>
<organism evidence="9 10">
    <name type="scientific">Methyloversatilis universalis (strain ATCC BAA-1314 / DSM 25237 / JCM 13912 / CCUG 52030 / FAM5)</name>
    <dbReference type="NCBI Taxonomy" id="1000565"/>
    <lineage>
        <taxon>Bacteria</taxon>
        <taxon>Pseudomonadati</taxon>
        <taxon>Pseudomonadota</taxon>
        <taxon>Betaproteobacteria</taxon>
        <taxon>Nitrosomonadales</taxon>
        <taxon>Sterolibacteriaceae</taxon>
        <taxon>Methyloversatilis</taxon>
    </lineage>
</organism>
<feature type="domain" description="Response regulatory" evidence="8">
    <location>
        <begin position="15"/>
        <end position="129"/>
    </location>
</feature>
<keyword evidence="3" id="KW-0805">Transcription regulation</keyword>
<dbReference type="GO" id="GO:0000160">
    <property type="term" value="P:phosphorelay signal transduction system"/>
    <property type="evidence" value="ECO:0007669"/>
    <property type="project" value="InterPro"/>
</dbReference>
<dbReference type="PROSITE" id="PS00688">
    <property type="entry name" value="SIGMA54_INTERACT_3"/>
    <property type="match status" value="1"/>
</dbReference>
<dbReference type="GO" id="GO:0003677">
    <property type="term" value="F:DNA binding"/>
    <property type="evidence" value="ECO:0007669"/>
    <property type="project" value="UniProtKB-KW"/>
</dbReference>
<evidence type="ECO:0000256" key="5">
    <source>
        <dbReference type="ARBA" id="ARBA00023163"/>
    </source>
</evidence>
<proteinExistence type="predicted"/>
<keyword evidence="6" id="KW-0597">Phosphoprotein</keyword>
<dbReference type="FunFam" id="3.40.50.300:FF:000006">
    <property type="entry name" value="DNA-binding transcriptional regulator NtrC"/>
    <property type="match status" value="1"/>
</dbReference>
<dbReference type="PROSITE" id="PS50110">
    <property type="entry name" value="RESPONSE_REGULATORY"/>
    <property type="match status" value="1"/>
</dbReference>
<keyword evidence="2" id="KW-0067">ATP-binding</keyword>
<dbReference type="GO" id="GO:0006355">
    <property type="term" value="P:regulation of DNA-templated transcription"/>
    <property type="evidence" value="ECO:0007669"/>
    <property type="project" value="InterPro"/>
</dbReference>
<dbReference type="SMART" id="SM00382">
    <property type="entry name" value="AAA"/>
    <property type="match status" value="1"/>
</dbReference>
<evidence type="ECO:0000313" key="10">
    <source>
        <dbReference type="Proteomes" id="UP000005019"/>
    </source>
</evidence>
<keyword evidence="1" id="KW-0547">Nucleotide-binding</keyword>
<dbReference type="InterPro" id="IPR058031">
    <property type="entry name" value="AAA_lid_NorR"/>
</dbReference>
<dbReference type="GO" id="GO:0005524">
    <property type="term" value="F:ATP binding"/>
    <property type="evidence" value="ECO:0007669"/>
    <property type="project" value="UniProtKB-KW"/>
</dbReference>
<dbReference type="RefSeq" id="WP_008060938.1">
    <property type="nucleotide sequence ID" value="NZ_AFHG01000044.1"/>
</dbReference>
<dbReference type="InterPro" id="IPR025944">
    <property type="entry name" value="Sigma_54_int_dom_CS"/>
</dbReference>
<evidence type="ECO:0000256" key="3">
    <source>
        <dbReference type="ARBA" id="ARBA00023015"/>
    </source>
</evidence>
<dbReference type="SMART" id="SM00448">
    <property type="entry name" value="REC"/>
    <property type="match status" value="1"/>
</dbReference>
<dbReference type="Proteomes" id="UP000005019">
    <property type="component" value="Unassembled WGS sequence"/>
</dbReference>
<dbReference type="SUPFAM" id="SSF52172">
    <property type="entry name" value="CheY-like"/>
    <property type="match status" value="1"/>
</dbReference>
<dbReference type="EMBL" id="AFHG01000044">
    <property type="protein sequence ID" value="EGK72036.1"/>
    <property type="molecule type" value="Genomic_DNA"/>
</dbReference>
<keyword evidence="5" id="KW-0804">Transcription</keyword>
<sequence length="479" mass="53597">MSAKANRHEVVRPERILVIEDDPGIAVCVDMLLSTRGYACTVFDNGAAGLAHLAAEQVDLLITDLRLPDTTGLDILAASKAERPDLPVILMTSYSSLENAIDALRKGAVDYLIKPFDNDEFLFAVERVLAEQRTRRENRSLRRSLRRAYGERTIIGESDGVKRMLAMIARVASTDTNVLIQGESGTGKELVAQAIHFGGERAERPFVAINCGAIPSDLIESELFGHVKGAFTGAVSTSEGLIREASGGTLFLDEISELPLNVQVKLLRVIQERQVRPVGATQTYHTDTRFVAATNRDLRAETESNTFRADLFYRLNVITIQVPPLRERGGDIELLARYFLERHCRRLGMQIRGMSDEFVAFLREYPWPGNIRELENVMERAIIMAEGDTLSLDEQFDALPQATQARSGPPATEGDPSGPMSIEDYIRHSILRYQDSYCDRDLAALLGIGRKALWMRRRRWGLMKDRGRAEDMQLDDQMS</sequence>
<dbReference type="Gene3D" id="1.10.8.60">
    <property type="match status" value="1"/>
</dbReference>
<gene>
    <name evidence="9" type="ORF">METUNv1_01814</name>
</gene>
<evidence type="ECO:0000259" key="8">
    <source>
        <dbReference type="PROSITE" id="PS50110"/>
    </source>
</evidence>
<dbReference type="SUPFAM" id="SSF52540">
    <property type="entry name" value="P-loop containing nucleoside triphosphate hydrolases"/>
    <property type="match status" value="1"/>
</dbReference>
<dbReference type="InterPro" id="IPR025662">
    <property type="entry name" value="Sigma_54_int_dom_ATP-bd_1"/>
</dbReference>
<evidence type="ECO:0000256" key="1">
    <source>
        <dbReference type="ARBA" id="ARBA00022741"/>
    </source>
</evidence>
<dbReference type="PROSITE" id="PS00676">
    <property type="entry name" value="SIGMA54_INTERACT_2"/>
    <property type="match status" value="1"/>
</dbReference>
<evidence type="ECO:0000256" key="2">
    <source>
        <dbReference type="ARBA" id="ARBA00022840"/>
    </source>
</evidence>
<accession>F5RBL4</accession>
<dbReference type="InterPro" id="IPR001789">
    <property type="entry name" value="Sig_transdc_resp-reg_receiver"/>
</dbReference>
<feature type="domain" description="Sigma-54 factor interaction" evidence="7">
    <location>
        <begin position="154"/>
        <end position="383"/>
    </location>
</feature>
<dbReference type="OrthoDB" id="5288224at2"/>
<dbReference type="CDD" id="cd00009">
    <property type="entry name" value="AAA"/>
    <property type="match status" value="1"/>
</dbReference>
<keyword evidence="10" id="KW-1185">Reference proteome</keyword>
<dbReference type="Gene3D" id="3.40.50.300">
    <property type="entry name" value="P-loop containing nucleotide triphosphate hydrolases"/>
    <property type="match status" value="1"/>
</dbReference>
<dbReference type="Pfam" id="PF00072">
    <property type="entry name" value="Response_reg"/>
    <property type="match status" value="1"/>
</dbReference>
<dbReference type="STRING" id="1000565.METUNv1_01814"/>
<protein>
    <submittedName>
        <fullName evidence="9">Two-component response regulator CbrB</fullName>
    </submittedName>
</protein>
<evidence type="ECO:0000259" key="7">
    <source>
        <dbReference type="PROSITE" id="PS50045"/>
    </source>
</evidence>
<feature type="modified residue" description="4-aspartylphosphate" evidence="6">
    <location>
        <position position="64"/>
    </location>
</feature>
<dbReference type="Gene3D" id="3.40.50.2300">
    <property type="match status" value="1"/>
</dbReference>
<dbReference type="eggNOG" id="COG2204">
    <property type="taxonomic scope" value="Bacteria"/>
</dbReference>
<dbReference type="InterPro" id="IPR025943">
    <property type="entry name" value="Sigma_54_int_dom_ATP-bd_2"/>
</dbReference>
<evidence type="ECO:0000256" key="6">
    <source>
        <dbReference type="PROSITE-ProRule" id="PRU00169"/>
    </source>
</evidence>
<dbReference type="Pfam" id="PF00158">
    <property type="entry name" value="Sigma54_activat"/>
    <property type="match status" value="1"/>
</dbReference>
<dbReference type="InterPro" id="IPR002078">
    <property type="entry name" value="Sigma_54_int"/>
</dbReference>
<reference evidence="9 10" key="1">
    <citation type="journal article" date="2011" name="J. Bacteriol.">
        <title>Genome sequence of Methyloversatilis universalis FAM5T, a methylotrophic representative of the order Rhodocyclales.</title>
        <authorList>
            <person name="Kittichotirat W."/>
            <person name="Good N.M."/>
            <person name="Hall R."/>
            <person name="Bringel F."/>
            <person name="Lajus A."/>
            <person name="Medigue C."/>
            <person name="Smalley N.E."/>
            <person name="Beck D."/>
            <person name="Bumgarner R."/>
            <person name="Vuilleumier S."/>
            <person name="Kalyuzhnaya M.G."/>
        </authorList>
    </citation>
    <scope>NUCLEOTIDE SEQUENCE [LARGE SCALE GENOMIC DNA]</scope>
    <source>
        <strain evidence="10">ATCC BAA-1314 / JCM 13912 / FAM5</strain>
    </source>
</reference>
<dbReference type="InterPro" id="IPR027417">
    <property type="entry name" value="P-loop_NTPase"/>
</dbReference>
<dbReference type="PROSITE" id="PS00675">
    <property type="entry name" value="SIGMA54_INTERACT_1"/>
    <property type="match status" value="1"/>
</dbReference>
<dbReference type="AlphaFoldDB" id="F5RBL4"/>
<dbReference type="PANTHER" id="PTHR32071">
    <property type="entry name" value="TRANSCRIPTIONAL REGULATORY PROTEIN"/>
    <property type="match status" value="1"/>
</dbReference>
<name>F5RBL4_METUF</name>
<dbReference type="InterPro" id="IPR003593">
    <property type="entry name" value="AAA+_ATPase"/>
</dbReference>
<dbReference type="Pfam" id="PF25601">
    <property type="entry name" value="AAA_lid_14"/>
    <property type="match status" value="1"/>
</dbReference>
<dbReference type="PROSITE" id="PS50045">
    <property type="entry name" value="SIGMA54_INTERACT_4"/>
    <property type="match status" value="1"/>
</dbReference>
<evidence type="ECO:0000256" key="4">
    <source>
        <dbReference type="ARBA" id="ARBA00023125"/>
    </source>
</evidence>
<evidence type="ECO:0000313" key="9">
    <source>
        <dbReference type="EMBL" id="EGK72036.1"/>
    </source>
</evidence>
<keyword evidence="4" id="KW-0238">DNA-binding</keyword>
<comment type="caution">
    <text evidence="9">The sequence shown here is derived from an EMBL/GenBank/DDBJ whole genome shotgun (WGS) entry which is preliminary data.</text>
</comment>